<evidence type="ECO:0000256" key="1">
    <source>
        <dbReference type="SAM" id="MobiDB-lite"/>
    </source>
</evidence>
<dbReference type="Proteomes" id="UP000199220">
    <property type="component" value="Unassembled WGS sequence"/>
</dbReference>
<organism evidence="3 4">
    <name type="scientific">Ruania alba</name>
    <dbReference type="NCBI Taxonomy" id="648782"/>
    <lineage>
        <taxon>Bacteria</taxon>
        <taxon>Bacillati</taxon>
        <taxon>Actinomycetota</taxon>
        <taxon>Actinomycetes</taxon>
        <taxon>Micrococcales</taxon>
        <taxon>Ruaniaceae</taxon>
        <taxon>Ruania</taxon>
    </lineage>
</organism>
<keyword evidence="2" id="KW-1133">Transmembrane helix</keyword>
<dbReference type="STRING" id="648782.SAMN04488554_3653"/>
<evidence type="ECO:0000313" key="3">
    <source>
        <dbReference type="EMBL" id="SEE92954.1"/>
    </source>
</evidence>
<protein>
    <submittedName>
        <fullName evidence="3">Uncharacterized protein</fullName>
    </submittedName>
</protein>
<feature type="compositionally biased region" description="Basic and acidic residues" evidence="1">
    <location>
        <begin position="16"/>
        <end position="28"/>
    </location>
</feature>
<proteinExistence type="predicted"/>
<dbReference type="EMBL" id="FNTX01000002">
    <property type="protein sequence ID" value="SEE92954.1"/>
    <property type="molecule type" value="Genomic_DNA"/>
</dbReference>
<keyword evidence="2" id="KW-0472">Membrane</keyword>
<evidence type="ECO:0000313" key="4">
    <source>
        <dbReference type="Proteomes" id="UP000199220"/>
    </source>
</evidence>
<evidence type="ECO:0000256" key="2">
    <source>
        <dbReference type="SAM" id="Phobius"/>
    </source>
</evidence>
<accession>A0A1H5MUE7</accession>
<sequence>MTSKDIDTAETSAGEKSSDDAVVEHTSDRSRTAMTPLKRVIVVVAVLFTAWHVFATFLWIAPASGLRQVVPGELLRDYMIPMHGQSWSVFAPEPINGDYRLQVRATLNRDGEEIETEWVDATAAELDMITHNLFPPRAAISANQVAGTFRGAYLDLNDEQEEIAALGYYSGDDWRQRLESALRSHGNAGAVAEYLQAEELANAYATQAAYAMWGEDVVLVQFVISRQNVVPYGQRNDPDAERPAVQPYVTGWRGLIEYPGQSRERFAEIFRPAVEESTR</sequence>
<gene>
    <name evidence="3" type="ORF">SAMN04488554_3653</name>
</gene>
<dbReference type="AlphaFoldDB" id="A0A1H5MUE7"/>
<name>A0A1H5MUE7_9MICO</name>
<keyword evidence="4" id="KW-1185">Reference proteome</keyword>
<keyword evidence="2" id="KW-0812">Transmembrane</keyword>
<feature type="transmembrane region" description="Helical" evidence="2">
    <location>
        <begin position="40"/>
        <end position="61"/>
    </location>
</feature>
<reference evidence="4" key="1">
    <citation type="submission" date="2016-10" db="EMBL/GenBank/DDBJ databases">
        <authorList>
            <person name="Varghese N."/>
            <person name="Submissions S."/>
        </authorList>
    </citation>
    <scope>NUCLEOTIDE SEQUENCE [LARGE SCALE GENOMIC DNA]</scope>
    <source>
        <strain evidence="4">DSM 21368</strain>
    </source>
</reference>
<feature type="region of interest" description="Disordered" evidence="1">
    <location>
        <begin position="1"/>
        <end position="28"/>
    </location>
</feature>
<dbReference type="Pfam" id="PF19136">
    <property type="entry name" value="DUF5819"/>
    <property type="match status" value="1"/>
</dbReference>
<dbReference type="InterPro" id="IPR043857">
    <property type="entry name" value="DUF5819"/>
</dbReference>